<proteinExistence type="predicted"/>
<feature type="signal peptide" evidence="1">
    <location>
        <begin position="1"/>
        <end position="36"/>
    </location>
</feature>
<comment type="caution">
    <text evidence="2">The sequence shown here is derived from an EMBL/GenBank/DDBJ whole genome shotgun (WGS) entry which is preliminary data.</text>
</comment>
<feature type="chain" id="PRO_5008903418" evidence="1">
    <location>
        <begin position="37"/>
        <end position="126"/>
    </location>
</feature>
<organism evidence="2 3">
    <name type="scientific">Orchesella cincta</name>
    <name type="common">Springtail</name>
    <name type="synonym">Podura cincta</name>
    <dbReference type="NCBI Taxonomy" id="48709"/>
    <lineage>
        <taxon>Eukaryota</taxon>
        <taxon>Metazoa</taxon>
        <taxon>Ecdysozoa</taxon>
        <taxon>Arthropoda</taxon>
        <taxon>Hexapoda</taxon>
        <taxon>Collembola</taxon>
        <taxon>Entomobryomorpha</taxon>
        <taxon>Entomobryoidea</taxon>
        <taxon>Orchesellidae</taxon>
        <taxon>Orchesellinae</taxon>
        <taxon>Orchesella</taxon>
    </lineage>
</organism>
<evidence type="ECO:0000313" key="3">
    <source>
        <dbReference type="Proteomes" id="UP000094527"/>
    </source>
</evidence>
<sequence length="126" mass="13983">MKKGRTCHKMRAQTNSSLMLWLAIVFGVLFPDRDSADQKETPQKAAGLKNGNLKTRTKWATQSISGPISISESKMAKCYSHNSEENGHYQVTLGDMELENEISSTDSGIIAPCFCTSWSLSITRDH</sequence>
<dbReference type="AlphaFoldDB" id="A0A1D2M394"/>
<feature type="non-terminal residue" evidence="2">
    <location>
        <position position="126"/>
    </location>
</feature>
<evidence type="ECO:0000313" key="2">
    <source>
        <dbReference type="EMBL" id="ODM87443.1"/>
    </source>
</evidence>
<gene>
    <name evidence="2" type="ORF">Ocin01_19239</name>
</gene>
<keyword evidence="3" id="KW-1185">Reference proteome</keyword>
<keyword evidence="1" id="KW-0732">Signal</keyword>
<protein>
    <submittedName>
        <fullName evidence="2">Lysenin</fullName>
    </submittedName>
</protein>
<name>A0A1D2M394_ORCCI</name>
<dbReference type="Proteomes" id="UP000094527">
    <property type="component" value="Unassembled WGS sequence"/>
</dbReference>
<evidence type="ECO:0000256" key="1">
    <source>
        <dbReference type="SAM" id="SignalP"/>
    </source>
</evidence>
<accession>A0A1D2M394</accession>
<dbReference type="EMBL" id="LJIJ01005304">
    <property type="protein sequence ID" value="ODM87443.1"/>
    <property type="molecule type" value="Genomic_DNA"/>
</dbReference>
<reference evidence="2 3" key="1">
    <citation type="journal article" date="2016" name="Genome Biol. Evol.">
        <title>Gene Family Evolution Reflects Adaptation to Soil Environmental Stressors in the Genome of the Collembolan Orchesella cincta.</title>
        <authorList>
            <person name="Faddeeva-Vakhrusheva A."/>
            <person name="Derks M.F."/>
            <person name="Anvar S.Y."/>
            <person name="Agamennone V."/>
            <person name="Suring W."/>
            <person name="Smit S."/>
            <person name="van Straalen N.M."/>
            <person name="Roelofs D."/>
        </authorList>
    </citation>
    <scope>NUCLEOTIDE SEQUENCE [LARGE SCALE GENOMIC DNA]</scope>
    <source>
        <tissue evidence="2">Mixed pool</tissue>
    </source>
</reference>